<proteinExistence type="predicted"/>
<reference evidence="5 6" key="1">
    <citation type="submission" date="2018-07" db="EMBL/GenBank/DDBJ databases">
        <title>Genome sequencing of oomycete isolates from Chile give support for New Zealand origin for Phytophthora kernoviae and make available the first Nothophytophthora sp. genome.</title>
        <authorList>
            <person name="Studholme D.J."/>
            <person name="Sanfuentes E."/>
            <person name="Panda P."/>
            <person name="Hill R."/>
            <person name="Sambles C."/>
            <person name="Grant M."/>
            <person name="Williams N.M."/>
            <person name="Mcdougal R.L."/>
        </authorList>
    </citation>
    <scope>NUCLEOTIDE SEQUENCE [LARGE SCALE GENOMIC DNA]</scope>
    <source>
        <strain evidence="4">Chile6</strain>
        <strain evidence="3">Chile7</strain>
    </source>
</reference>
<accession>A0A3F2RJ09</accession>
<evidence type="ECO:0000313" key="3">
    <source>
        <dbReference type="EMBL" id="RLN50560.1"/>
    </source>
</evidence>
<feature type="compositionally biased region" description="Basic and acidic residues" evidence="1">
    <location>
        <begin position="571"/>
        <end position="581"/>
    </location>
</feature>
<evidence type="ECO:0000256" key="2">
    <source>
        <dbReference type="SAM" id="SignalP"/>
    </source>
</evidence>
<feature type="region of interest" description="Disordered" evidence="1">
    <location>
        <begin position="1070"/>
        <end position="1094"/>
    </location>
</feature>
<feature type="compositionally biased region" description="Basic and acidic residues" evidence="1">
    <location>
        <begin position="1489"/>
        <end position="1507"/>
    </location>
</feature>
<feature type="compositionally biased region" description="Basic and acidic residues" evidence="1">
    <location>
        <begin position="1081"/>
        <end position="1094"/>
    </location>
</feature>
<feature type="chain" id="PRO_5036082211" description="EGF-like domain-containing protein" evidence="2">
    <location>
        <begin position="24"/>
        <end position="1681"/>
    </location>
</feature>
<dbReference type="Proteomes" id="UP000277300">
    <property type="component" value="Unassembled WGS sequence"/>
</dbReference>
<evidence type="ECO:0008006" key="7">
    <source>
        <dbReference type="Google" id="ProtNLM"/>
    </source>
</evidence>
<comment type="caution">
    <text evidence="4">The sequence shown here is derived from an EMBL/GenBank/DDBJ whole genome shotgun (WGS) entry which is preliminary data.</text>
</comment>
<evidence type="ECO:0000256" key="1">
    <source>
        <dbReference type="SAM" id="MobiDB-lite"/>
    </source>
</evidence>
<sequence length="1681" mass="181088">MRHRWHLVLLVLLARVSSNVCSAENTGESVELVDDNPSPVTDPVVGPTDNAKKTQSFVEATHGSAYALTLTTYLTDAAHLHYAVLPTGYAPLDAAGIKSAAAQCRLEVSEQIGGVQTDTTTAQRLPGTSNAVETAGAALAVAASTVTVQKAQKVVSAVENLRPNTSYDVYFVAEVIGSNGVFGSVQSVLQSLTYPEPPAIDITAILPANASADAIAVTATLTTPGKVYLALIPSEGNGEEEIMSPEDLAANRSAVDKSAFALQTVAMGASSLLFQRFVENLLPATMYDVLVMTESPGIGEVHSEVILYPQVVRTHALAPEVISLRCSPLNGSATALNVSFQLEVIPEDIRRVNPDTLSYFKYDLHYEVTALSDAATNENASEIELRSVKPLPGDISSIQLEVSMSKPQDVLFLCLRPVMTTSATSGLDTVTHESPKPHSDRNYTPHELRGQLQVLDKHILMEVINGTNDTRPMDPPVFAHNITVYGLKSGATYHVSLTTETNGSDGVFGEFPPPILVNTNLGPPLIIPEMLSVGAVAGSSSSLAIDFQLDRFGDVHYALFFRGLVQDRSQSVDKVRQKTEGKPQVTSKDTNDAENETTPVWPPPASTFDLTKLSGPILKTADLEELGVGVWVNDTISVSRKDVTRGKITHKEIDKLPPNALFDVCLVSETAASGGILGWPSTGSTSACHRVATHADYTNQSVMFDEIDVQPLGGRTDGIHVSLNISKLLTAPQTTDDVGGGVLGRFAKATGRVPYFILLDAKAKHGRGLVGSAFSSHRGEVTRAFKEAIPRQGDGVAAAGILANISAENATALQIEQDVDGLHANHEYLFFFAYETSGSGGVFTRVNPHKHRNNESRAENDGIPLITHEAPPRIPKAQARPAFGHTSKISVKFDVACDSCTSALIHLLVFPEHCKTPTSVVKTLHLDKLYLSENNSTVNTSPTSAYATSFIKGGCKSPLVQKRVEIEMPERQHSRHDVEEELGDERVLAPNTSYIILLATETVGAQGVLSKNFEEPLRVRTHELSPSFTKMHLEPRTGSTTELLLTFALDRPGEVHYMLGVSANAEFNATSPHNISSKGAPDNDRHGRGKNSHDYRHNVVQMQRSVSYSGGEHIELLDNLAPGTSYSLFIVSEAAPADHGVYGNIHEIKEVSTFANAPILLAHAAYPTPGTTQALTVGFRMDAPGIVYFSAVAVQPWTSAHHVAKGSDRYGNRLALEDRLVLQKRLEVDEMSMEVAHDSGWREQILEVPQTGLNYTIHLVTETKGSGGIYGTVATHTGVRAHSVAPELLDVLVSPTDARVDALSVNVTLSDRGHVHYIALPNGKASTPPSDDILQQSTELTILASGSVDINETAGSAQERSFTITSLTEGTAYDLYFRTETLESFGVFGSWTRDAMTTRTHGLPPDVLPDVVECNLMPSCEQRGRETCSRKPNICGECLAGYTSATDDEETSAIEPCVKLSTTSTDNQRSRGGKIKINAIKRNPNLHLPEIEREHADEPEPEKESTREVPQQPLEHDLELKEEREQPDLIRQQAAENSLPHQRPMAQEQELGQAELMQPQEQGLMQQQEQELDQRPQALDQGLPTAPQQSGDNAPVAPVDSLSHSNAQSNEKDVQAGTGCPLNAHLAATGLCECFPGFEAGIDGNSCVLSRMTTPSEAVAAASSASFDVSNAHHPLPSHST</sequence>
<keyword evidence="2" id="KW-0732">Signal</keyword>
<protein>
    <recommendedName>
        <fullName evidence="7">EGF-like domain-containing protein</fullName>
    </recommendedName>
</protein>
<gene>
    <name evidence="3" type="ORF">BBJ29_004798</name>
    <name evidence="4" type="ORF">BBP00_00007207</name>
</gene>
<feature type="region of interest" description="Disordered" evidence="1">
    <location>
        <begin position="1480"/>
        <end position="1514"/>
    </location>
</feature>
<dbReference type="EMBL" id="MBDO02000280">
    <property type="protein sequence ID" value="RLN58043.1"/>
    <property type="molecule type" value="Genomic_DNA"/>
</dbReference>
<feature type="region of interest" description="Disordered" evidence="1">
    <location>
        <begin position="1580"/>
        <end position="1615"/>
    </location>
</feature>
<feature type="region of interest" description="Disordered" evidence="1">
    <location>
        <begin position="571"/>
        <end position="604"/>
    </location>
</feature>
<name>A0A3F2RJ09_9STRA</name>
<feature type="signal peptide" evidence="2">
    <location>
        <begin position="1"/>
        <end position="23"/>
    </location>
</feature>
<dbReference type="EMBL" id="MBAD02002006">
    <property type="protein sequence ID" value="RLN50560.1"/>
    <property type="molecule type" value="Genomic_DNA"/>
</dbReference>
<organism evidence="4 5">
    <name type="scientific">Phytophthora kernoviae</name>
    <dbReference type="NCBI Taxonomy" id="325452"/>
    <lineage>
        <taxon>Eukaryota</taxon>
        <taxon>Sar</taxon>
        <taxon>Stramenopiles</taxon>
        <taxon>Oomycota</taxon>
        <taxon>Peronosporomycetes</taxon>
        <taxon>Peronosporales</taxon>
        <taxon>Peronosporaceae</taxon>
        <taxon>Phytophthora</taxon>
    </lineage>
</organism>
<evidence type="ECO:0000313" key="4">
    <source>
        <dbReference type="EMBL" id="RLN58043.1"/>
    </source>
</evidence>
<evidence type="ECO:0000313" key="6">
    <source>
        <dbReference type="Proteomes" id="UP000284657"/>
    </source>
</evidence>
<dbReference type="OrthoDB" id="125194at2759"/>
<evidence type="ECO:0000313" key="5">
    <source>
        <dbReference type="Proteomes" id="UP000277300"/>
    </source>
</evidence>
<dbReference type="Proteomes" id="UP000284657">
    <property type="component" value="Unassembled WGS sequence"/>
</dbReference>